<evidence type="ECO:0000313" key="2">
    <source>
        <dbReference type="Proteomes" id="UP000790377"/>
    </source>
</evidence>
<evidence type="ECO:0000313" key="1">
    <source>
        <dbReference type="EMBL" id="KAH7903166.1"/>
    </source>
</evidence>
<name>A0ACB7ZQI0_9AGAM</name>
<dbReference type="EMBL" id="MU269160">
    <property type="protein sequence ID" value="KAH7903166.1"/>
    <property type="molecule type" value="Genomic_DNA"/>
</dbReference>
<gene>
    <name evidence="1" type="ORF">BJ138DRAFT_194517</name>
</gene>
<keyword evidence="2" id="KW-1185">Reference proteome</keyword>
<proteinExistence type="predicted"/>
<accession>A0ACB7ZQI0</accession>
<sequence>MADFRFSTKLVKSLTDEELDDVLKVILAAYQGSTAVRIMTGGHDHLRDPLFRSMTRACLLGGETYIATSDETGEIIGNALWFPPGKTLWGDDEQRVNSGFNDFLAMAPPDLRDWWTNTYSTALNPFLKEIYKPDTLLDSWYLNNIVVDPKYQGKGIATEFFNDIRRKAKPNALIALCTDSERNVMIYEQIGFVVKGRSAVPSPWGEIPVWAFAMRAPS</sequence>
<dbReference type="Proteomes" id="UP000790377">
    <property type="component" value="Unassembled WGS sequence"/>
</dbReference>
<organism evidence="1 2">
    <name type="scientific">Hygrophoropsis aurantiaca</name>
    <dbReference type="NCBI Taxonomy" id="72124"/>
    <lineage>
        <taxon>Eukaryota</taxon>
        <taxon>Fungi</taxon>
        <taxon>Dikarya</taxon>
        <taxon>Basidiomycota</taxon>
        <taxon>Agaricomycotina</taxon>
        <taxon>Agaricomycetes</taxon>
        <taxon>Agaricomycetidae</taxon>
        <taxon>Boletales</taxon>
        <taxon>Coniophorineae</taxon>
        <taxon>Hygrophoropsidaceae</taxon>
        <taxon>Hygrophoropsis</taxon>
    </lineage>
</organism>
<reference evidence="1" key="1">
    <citation type="journal article" date="2021" name="New Phytol.">
        <title>Evolutionary innovations through gain and loss of genes in the ectomycorrhizal Boletales.</title>
        <authorList>
            <person name="Wu G."/>
            <person name="Miyauchi S."/>
            <person name="Morin E."/>
            <person name="Kuo A."/>
            <person name="Drula E."/>
            <person name="Varga T."/>
            <person name="Kohler A."/>
            <person name="Feng B."/>
            <person name="Cao Y."/>
            <person name="Lipzen A."/>
            <person name="Daum C."/>
            <person name="Hundley H."/>
            <person name="Pangilinan J."/>
            <person name="Johnson J."/>
            <person name="Barry K."/>
            <person name="LaButti K."/>
            <person name="Ng V."/>
            <person name="Ahrendt S."/>
            <person name="Min B."/>
            <person name="Choi I.G."/>
            <person name="Park H."/>
            <person name="Plett J.M."/>
            <person name="Magnuson J."/>
            <person name="Spatafora J.W."/>
            <person name="Nagy L.G."/>
            <person name="Henrissat B."/>
            <person name="Grigoriev I.V."/>
            <person name="Yang Z.L."/>
            <person name="Xu J."/>
            <person name="Martin F.M."/>
        </authorList>
    </citation>
    <scope>NUCLEOTIDE SEQUENCE</scope>
    <source>
        <strain evidence="1">ATCC 28755</strain>
    </source>
</reference>
<comment type="caution">
    <text evidence="1">The sequence shown here is derived from an EMBL/GenBank/DDBJ whole genome shotgun (WGS) entry which is preliminary data.</text>
</comment>
<protein>
    <submittedName>
        <fullName evidence="1">Uncharacterized protein</fullName>
    </submittedName>
</protein>